<dbReference type="InterPro" id="IPR011990">
    <property type="entry name" value="TPR-like_helical_dom_sf"/>
</dbReference>
<dbReference type="HOGENOM" id="CLU_371766_0_0_1"/>
<sequence length="748" mass="83688">MDPLSIAAAIITCVQIANNLKQNVEKVGQNRRRMLHLAEEVVQSLSELQSFCADHTADLEVSRDLKKAVKQLESECCDPPQRNRGYLSKPKAYFKMWQKSGKIEEDIEHIRDAIRSSISRLTNRNTGAPARIENGQDGAIPGVPNDAELTVASIRCPFWIHDDQYERLSSHDSDLWHRSCGSGNIAVYQSLSDTMPDEIDHNYLLYKIQTIMERHSSLDLSTLPLPLPDASGNRGSMIQREFACALGQPSMHEVLNQTWSVFRFLDDLSAVQSQSTQYFSALILLGCNLARFGYTDSAILVHSATSELLGRWHTIPGGKVYVPYLGLTLSALTWSLALEKDDPVPHIGHQAIRLLSASSYHDAPSLCGYIFALRVLVYCSFGSGQYEETLRYARRALEVMYSANMKVIPEAPTTISWVVFWGVSPDNSLPIAVERDVWITQSAGFFLYWAANALSSLGRWEEALTAANDAMNILTALRDGYDETILKMNLLHHYVDDLVQEIPRWELNRDTNAGPPIQTSSERVTTPRSPGDTPFPRATGTLARHTGYLLERRDIQSRMYVDEFYVIGFSKAVAPADTVIVALNALALVRKAETGAFSLDIYDVSYTPNRAARAQWNSELRTPGLATSPGLLEALQCEFESASLAQCALRPADLSVVTDSRRRLRAVLLRLASSSENLHSALPADRQSSLKAGLARLWRLFCLRRDLPFVGSWGFQPRRKRNIQVLPLLLWQPPPSNEFWQPLQRADG</sequence>
<feature type="region of interest" description="Disordered" evidence="1">
    <location>
        <begin position="509"/>
        <end position="537"/>
    </location>
</feature>
<reference evidence="3" key="1">
    <citation type="journal article" date="2014" name="Proc. Natl. Acad. Sci. U.S.A.">
        <title>Extensive sampling of basidiomycete genomes demonstrates inadequacy of the white-rot/brown-rot paradigm for wood decay fungi.</title>
        <authorList>
            <person name="Riley R."/>
            <person name="Salamov A.A."/>
            <person name="Brown D.W."/>
            <person name="Nagy L.G."/>
            <person name="Floudas D."/>
            <person name="Held B.W."/>
            <person name="Levasseur A."/>
            <person name="Lombard V."/>
            <person name="Morin E."/>
            <person name="Otillar R."/>
            <person name="Lindquist E.A."/>
            <person name="Sun H."/>
            <person name="LaButti K.M."/>
            <person name="Schmutz J."/>
            <person name="Jabbour D."/>
            <person name="Luo H."/>
            <person name="Baker S.E."/>
            <person name="Pisabarro A.G."/>
            <person name="Walton J.D."/>
            <person name="Blanchette R.A."/>
            <person name="Henrissat B."/>
            <person name="Martin F."/>
            <person name="Cullen D."/>
            <person name="Hibbett D.S."/>
            <person name="Grigoriev I.V."/>
        </authorList>
    </citation>
    <scope>NUCLEOTIDE SEQUENCE [LARGE SCALE GENOMIC DNA]</scope>
    <source>
        <strain evidence="3">PC15</strain>
    </source>
</reference>
<name>A0A067N5D7_PLEO1</name>
<dbReference type="VEuPathDB" id="FungiDB:PLEOSDRAFT_171384"/>
<organism evidence="2 3">
    <name type="scientific">Pleurotus ostreatus (strain PC15)</name>
    <name type="common">Oyster mushroom</name>
    <dbReference type="NCBI Taxonomy" id="1137138"/>
    <lineage>
        <taxon>Eukaryota</taxon>
        <taxon>Fungi</taxon>
        <taxon>Dikarya</taxon>
        <taxon>Basidiomycota</taxon>
        <taxon>Agaricomycotina</taxon>
        <taxon>Agaricomycetes</taxon>
        <taxon>Agaricomycetidae</taxon>
        <taxon>Agaricales</taxon>
        <taxon>Pleurotineae</taxon>
        <taxon>Pleurotaceae</taxon>
        <taxon>Pleurotus</taxon>
    </lineage>
</organism>
<dbReference type="Proteomes" id="UP000027073">
    <property type="component" value="Unassembled WGS sequence"/>
</dbReference>
<accession>A0A067N5D7</accession>
<feature type="compositionally biased region" description="Polar residues" evidence="1">
    <location>
        <begin position="517"/>
        <end position="528"/>
    </location>
</feature>
<dbReference type="STRING" id="1137138.A0A067N5D7"/>
<gene>
    <name evidence="2" type="ORF">PLEOSDRAFT_171384</name>
</gene>
<dbReference type="OrthoDB" id="2978551at2759"/>
<dbReference type="InParanoid" id="A0A067N5D7"/>
<dbReference type="EMBL" id="KL198013">
    <property type="protein sequence ID" value="KDQ23238.1"/>
    <property type="molecule type" value="Genomic_DNA"/>
</dbReference>
<dbReference type="SUPFAM" id="SSF48452">
    <property type="entry name" value="TPR-like"/>
    <property type="match status" value="1"/>
</dbReference>
<evidence type="ECO:0000256" key="1">
    <source>
        <dbReference type="SAM" id="MobiDB-lite"/>
    </source>
</evidence>
<dbReference type="AlphaFoldDB" id="A0A067N5D7"/>
<evidence type="ECO:0000313" key="2">
    <source>
        <dbReference type="EMBL" id="KDQ23238.1"/>
    </source>
</evidence>
<proteinExistence type="predicted"/>
<evidence type="ECO:0000313" key="3">
    <source>
        <dbReference type="Proteomes" id="UP000027073"/>
    </source>
</evidence>
<evidence type="ECO:0008006" key="4">
    <source>
        <dbReference type="Google" id="ProtNLM"/>
    </source>
</evidence>
<protein>
    <recommendedName>
        <fullName evidence="4">Fungal N-terminal domain-containing protein</fullName>
    </recommendedName>
</protein>